<dbReference type="Proteomes" id="UP000663862">
    <property type="component" value="Unassembled WGS sequence"/>
</dbReference>
<dbReference type="Proteomes" id="UP000663848">
    <property type="component" value="Unassembled WGS sequence"/>
</dbReference>
<organism evidence="1 5">
    <name type="scientific">Rotaria socialis</name>
    <dbReference type="NCBI Taxonomy" id="392032"/>
    <lineage>
        <taxon>Eukaryota</taxon>
        <taxon>Metazoa</taxon>
        <taxon>Spiralia</taxon>
        <taxon>Gnathifera</taxon>
        <taxon>Rotifera</taxon>
        <taxon>Eurotatoria</taxon>
        <taxon>Bdelloidea</taxon>
        <taxon>Philodinida</taxon>
        <taxon>Philodinidae</taxon>
        <taxon>Rotaria</taxon>
    </lineage>
</organism>
<evidence type="ECO:0000313" key="2">
    <source>
        <dbReference type="EMBL" id="CAF4470038.1"/>
    </source>
</evidence>
<comment type="caution">
    <text evidence="1">The sequence shown here is derived from an EMBL/GenBank/DDBJ whole genome shotgun (WGS) entry which is preliminary data.</text>
</comment>
<evidence type="ECO:0000313" key="3">
    <source>
        <dbReference type="EMBL" id="CAF4550910.1"/>
    </source>
</evidence>
<dbReference type="EMBL" id="CAJOBQ010001245">
    <property type="protein sequence ID" value="CAF4470038.1"/>
    <property type="molecule type" value="Genomic_DNA"/>
</dbReference>
<dbReference type="AlphaFoldDB" id="A0A818SFJ6"/>
<sequence>MANYELSLLVPNIDFDDILHDNFSHVSRIKPIIQGPNVFSSTSLVDAVKFVLDNIIGDGSYATSSVPIVNQENHIKLQKAYMLFNKDNTINGPLFELLKNELF</sequence>
<protein>
    <submittedName>
        <fullName evidence="1">Uncharacterized protein</fullName>
    </submittedName>
</protein>
<dbReference type="EMBL" id="CAJOBR010000827">
    <property type="protein sequence ID" value="CAF4550910.1"/>
    <property type="molecule type" value="Genomic_DNA"/>
</dbReference>
<evidence type="ECO:0000313" key="5">
    <source>
        <dbReference type="Proteomes" id="UP000663869"/>
    </source>
</evidence>
<evidence type="ECO:0000313" key="1">
    <source>
        <dbReference type="EMBL" id="CAF3662674.1"/>
    </source>
</evidence>
<evidence type="ECO:0000313" key="4">
    <source>
        <dbReference type="EMBL" id="CAF4721377.1"/>
    </source>
</evidence>
<name>A0A818SFJ6_9BILA</name>
<dbReference type="Proteomes" id="UP000663869">
    <property type="component" value="Unassembled WGS sequence"/>
</dbReference>
<dbReference type="EMBL" id="CAJOBS010001354">
    <property type="protein sequence ID" value="CAF4721377.1"/>
    <property type="molecule type" value="Genomic_DNA"/>
</dbReference>
<reference evidence="1" key="1">
    <citation type="submission" date="2021-02" db="EMBL/GenBank/DDBJ databases">
        <authorList>
            <person name="Nowell W R."/>
        </authorList>
    </citation>
    <scope>NUCLEOTIDE SEQUENCE</scope>
</reference>
<accession>A0A818SFJ6</accession>
<proteinExistence type="predicted"/>
<dbReference type="EMBL" id="CAJNYU010003342">
    <property type="protein sequence ID" value="CAF3662674.1"/>
    <property type="molecule type" value="Genomic_DNA"/>
</dbReference>
<gene>
    <name evidence="1" type="ORF">FME351_LOCUS25163</name>
    <name evidence="3" type="ORF">QYT958_LOCUS8295</name>
    <name evidence="4" type="ORF">TOA249_LOCUS18295</name>
    <name evidence="2" type="ORF">TSG867_LOCUS18563</name>
</gene>
<dbReference type="Proteomes" id="UP000663838">
    <property type="component" value="Unassembled WGS sequence"/>
</dbReference>